<feature type="region of interest" description="Disordered" evidence="9">
    <location>
        <begin position="2875"/>
        <end position="2895"/>
    </location>
</feature>
<feature type="region of interest" description="Disordered" evidence="9">
    <location>
        <begin position="1669"/>
        <end position="1698"/>
    </location>
</feature>
<comment type="function">
    <text evidence="8">DNA-dependent RNA polymerase catalyzes the transcription of DNA into RNA using the four ribonucleoside triphosphates as substrates.</text>
</comment>
<keyword evidence="1 8" id="KW-0240">DNA-directed RNA polymerase</keyword>
<feature type="compositionally biased region" description="Polar residues" evidence="9">
    <location>
        <begin position="1731"/>
        <end position="1746"/>
    </location>
</feature>
<feature type="compositionally biased region" description="Basic and acidic residues" evidence="9">
    <location>
        <begin position="400"/>
        <end position="414"/>
    </location>
</feature>
<feature type="region of interest" description="Disordered" evidence="9">
    <location>
        <begin position="2490"/>
        <end position="2509"/>
    </location>
</feature>
<evidence type="ECO:0000256" key="4">
    <source>
        <dbReference type="ARBA" id="ARBA00022695"/>
    </source>
</evidence>
<evidence type="ECO:0000256" key="9">
    <source>
        <dbReference type="SAM" id="MobiDB-lite"/>
    </source>
</evidence>
<protein>
    <recommendedName>
        <fullName evidence="8">DNA-directed RNA polymerase subunit beta''</fullName>
        <ecNumber evidence="8">2.7.7.6</ecNumber>
    </recommendedName>
    <alternativeName>
        <fullName evidence="8">PEP</fullName>
    </alternativeName>
    <alternativeName>
        <fullName evidence="8">Plastid-encoded RNA polymerase subunit beta''</fullName>
        <shortName evidence="8">RNA polymerase subunit beta''</shortName>
    </alternativeName>
</protein>
<feature type="region of interest" description="Disordered" evidence="9">
    <location>
        <begin position="2774"/>
        <end position="2825"/>
    </location>
</feature>
<comment type="catalytic activity">
    <reaction evidence="8">
        <text>RNA(n) + a ribonucleoside 5'-triphosphate = RNA(n+1) + diphosphate</text>
        <dbReference type="Rhea" id="RHEA:21248"/>
        <dbReference type="Rhea" id="RHEA-COMP:14527"/>
        <dbReference type="Rhea" id="RHEA-COMP:17342"/>
        <dbReference type="ChEBI" id="CHEBI:33019"/>
        <dbReference type="ChEBI" id="CHEBI:61557"/>
        <dbReference type="ChEBI" id="CHEBI:140395"/>
        <dbReference type="EC" id="2.7.7.6"/>
    </reaction>
</comment>
<dbReference type="Gene3D" id="1.10.274.100">
    <property type="entry name" value="RNA polymerase Rpb1, domain 3"/>
    <property type="match status" value="1"/>
</dbReference>
<comment type="subunit">
    <text evidence="8">In plastids the minimal PEP RNA polymerase catalytic core is composed of four subunits: alpha, beta, beta', and beta''. When a (nuclear-encoded) sigma factor is associated with the core the holoenzyme is formed, which can initiate transcription.</text>
</comment>
<feature type="binding site" evidence="8">
    <location>
        <position position="466"/>
    </location>
    <ligand>
        <name>Zn(2+)</name>
        <dbReference type="ChEBI" id="CHEBI:29105"/>
    </ligand>
</feature>
<accession>A0A0S2LP23</accession>
<feature type="domain" description="RNA polymerase Rpb1" evidence="10">
    <location>
        <begin position="3045"/>
        <end position="3124"/>
    </location>
</feature>
<dbReference type="GO" id="GO:0009507">
    <property type="term" value="C:chloroplast"/>
    <property type="evidence" value="ECO:0007669"/>
    <property type="project" value="UniProtKB-SubCell"/>
</dbReference>
<name>A0A0S2LP23_9CHLO</name>
<evidence type="ECO:0000256" key="6">
    <source>
        <dbReference type="ARBA" id="ARBA00022833"/>
    </source>
</evidence>
<keyword evidence="2 12" id="KW-0934">Plastid</keyword>
<evidence type="ECO:0000256" key="7">
    <source>
        <dbReference type="ARBA" id="ARBA00023163"/>
    </source>
</evidence>
<sequence length="3185" mass="360372">MIYIKMRSAKSILVYALPLPKVEGREQMPGFPGFRGGDKRSPSLLSPKRRGYSGFFLKAFKKEAPLIREWTGFSTCSICTNSFSNTQFSLPLLQGGYFVSPWKKSKVKDSLALTLLAKAGEESQHETLLTGSFVPIKKYTGKFFNQCFDKGRLKNFVLWFLLNYGEHKTVSLVEQLKNVGFEYASRAGISLGIDDLKIPPKKSNLIYDAENQTNFTVNQYIRGEITGVERFQRLIDTWHRTSEVLKQEVIDYFEATDILNPVYMMAFSGARGNISQVRQLVGMRGLMADPQGEIIDFPIRSNFREGLTLTEYIISSYGARKGIVDTALRTANAGYLTRRLVDVAQHVIISNFDCGTNRGIFLTNMKEGNKTIHSLSQRIVGRILARDLFIGLSPSNPSNKNKDKEGNQKSEVNKQQRNSGDTAEIQEMVIQRPLKIASRNEEVTLDLAFEIGKKFDKVFVRSPLICEKLICQLCYGWSLAQGNMVSIGEAVGVVAAQSIGEPGTQLTMRTFHTGGVFSGDVSDQIKAPFDGIIQYISAIPGTLIRTPEGKIAFLTKSEGSFLVKKISSLLKEDNIYQDKNIEIKKFTIPHYTLLYIRNGQNVYEKEVIAQISSISQRTNATDDAELTIKAEIEGQFYSKFLGFREKIVGSSSSSARINSYHQKVMKEGAKKTQTAKQKLKKQKKEESLSKKDIAETQLLSPDIILHKETQAFITEGLFQEERGLLKLEKQEKIYEAWTWGYAWILSGKIYEYQNSCSFQAATPSLPIVGDLLNTKSHMTQTKWSLSNYNASSISFYYNKRTPSMLSINEQSTEQKKTEQTVIKDGGRRNKVIVIQPVKTIPSQTTQILFIDLNTIIFKKYGYALEVSQKTQFMGNRLCPFPFPFRGGKGKGTETGKKVIQPSPFITGGRSPSGEGNDFLFFGGNNPSMVGLGLFKKGTHITSFYNPKSKRLLKPKKNQIEKLPYIVQWFPNKYKTQSGGLTIFENGVFSKKSPFFITGGETSSFSEFLSKNKNSETELQFKPMSLSFPEEFNSHLPPILTTTTTNKKNIERTYIINRNLLLKTREINNSKILLIPSDVFKISTGAVTLRSPCLSTFQVVSPSPRLRGYPEQEKERVTTDIHGVELPSILEEQSPISYSGAVPLSPLRQESKSFMSIFLNKKINFLQKNRQGCLNISSFTTDFLPSIFHKGIEMSTKKNKIYGNSFKSSILLKIKKSIRNEITTVPISQQTTKLVCYSTKEGREKDFPFLCFSVIKQEGLPPFSPSAKGRGRDSSAGGDTTPLKSLATTKLSFFKNIKFQNFTSFCKTVCSFANLNKKSKFNRFSLLFPTLEVKQNNRVLLFLNSIYVIEKTITVSNYLERFYTKFQTVKNKLKFYSFIMMQPCIYFKNLSSLVPREQMPVSPIEKPLCFPIPSLQEYTGNGVSSGRSKDRVINGGRRPSLPYITEEGSFFKNLPSLGDSDSDSDTTGDTTEKNNTLFGNLKQYSNCYVTLFLLLPFPFPGGKGKGKEKKVIYHQPPKKIISRSFPPYSLKEKKQKHRVSSKNVNNFNNHPLKEEIVFHGTAKKGWVFVTDTPFLNTESKLNPNYLNKFKVFPLPPEKVIYHQGKKMSFLTAHKKLIYAGQPVLNQICFNTPIFAESFLGKIKNIFNIKNISSFFKIIFLQEIENKNKDHNHFNNNHNHKPIHNENQHNNHNFNNINNNNQFSLTPSLLKRERSNPEGRSNPFPQGGRFSPTPHSTKGTGSGLNIPQISSQREGVPILKSIYHSLQSAVLTHQVEMKKVKFQKYSHELQAEKISNIKWITNKKPRYVISNLDKNNFALNSSGTENNSGFIGYLFQPIKEFEQMNNFEIKKYTYESTTNVFNNKKNMVIQGFSLSLLKRGSKEIGSNNTNHVLNKFISKGWGNHSSTTTTIKKRSNSSFYGGDKTPVFYIEKERKGGFFKELLFGGIRSKLRKKLSNISTSLETSNLRSRKEKERKVLVNQSFDSLLKLQQFKTKYHAKSDGNIPKTNILTLSFLYLKSEELEQLLVLHETLLFMQLNKQIQKATKRIDQQMNSNLINSLLLFIICSIQKTDIITLQTELSKSAKSNKEVVHQLESLDLNSQSKKIYVPFYYMKDLKMLLRASSVKQLVRFPDRRESFFQSAPSVERTNDFFKLASPGVASYQVPGQLGNMVLEQSHLQDEFLITSNTLTETVLRKYSNQNSDLYSNINSYFCSDLHIQGATLASLIQPICLVSRKQFNVSPFLINYTNLPCLPSFRRGITETKANYSAKGSSFKKQNFNFSYLPISNFDCYLYPLLSFNLSSILNFYSANIIKNKREKRITLITNALKSFLTIEGNRLPLTLQRVASHISPLSLPKVERVENCFFPSPFPLGKGKGRNGETLKTGKQQLKTQKGYADFSMYSLSNSLSENTKLYNKKTNTFFSYAIFNSLINNVFESPCFSFNLIKLIDLSAFKKTKTQKTRFLYNNDLNQNFSSSLSLPPSFSFSFPFPEGKGRSNPSPFPEGKGKGRSNPFLKGKFIRSTKETTREPKQKSGIFGPSLPLGEYSKVIQPLSSSFGYPNSLFKNNKNQIQQIQAKTNYYSPFKGEIVYAQTIAPKDKLLLNDTVTTSSSLFEERKDRLSPPPLLPSCFEQDYTGEKISYSALPVIKEGVVSPADIHQKGIDAENQIFSGSQVSQVQLEKSKKLLKIDSFSYSCMFLTKHDLISYYLPRINKKQESTKFKNLEPLLGKEQINQNYEINDTLIKFSLLADSTRVTTEGVSSPQGVALSSLLQSLIPSQREEGDTTQREEGDTTQREEGDTTLSLVISREDILSNPSAGEREDQGAQQDTEFINKLSISGPLDKGKGEETFIQISKTQAGKPLITGSPFRISNHKSFDRENVSGSENNQRPCIGRSHNALKKGEQDVYPPLLGDFYAYGDPISQFPSFSKDREEIQQTAIQASGQIIHYNKSKITVRRAQPIFISPKGILHKFDGDFIDPKSPVITLSYQRLKTGDIIQGIPKVEQFFEARTTKRGRLFRDSLPSLLKALFKRYQSKIPLELAVRQSFYKIQQIIVDGVQRVYKSQGVTISDKHLEVIVKQMTSKVRVTDGAQTGFFPGEVVDLTFIEKINQFLIKKITYEPLVLGITKASLEVDSFLSASSFQQTTRVLSQAAIYRKKDFLKGLKENVILGNLIPAGTGYLVQLDDF</sequence>
<evidence type="ECO:0000256" key="3">
    <source>
        <dbReference type="ARBA" id="ARBA00022679"/>
    </source>
</evidence>
<dbReference type="InterPro" id="IPR045867">
    <property type="entry name" value="DNA-dir_RpoC_beta_prime"/>
</dbReference>
<geneLocation type="chloroplast" evidence="12"/>
<evidence type="ECO:0000313" key="12">
    <source>
        <dbReference type="EMBL" id="ALO63151.1"/>
    </source>
</evidence>
<evidence type="ECO:0000259" key="11">
    <source>
        <dbReference type="Pfam" id="PF05000"/>
    </source>
</evidence>
<feature type="compositionally biased region" description="Low complexity" evidence="9">
    <location>
        <begin position="1688"/>
        <end position="1698"/>
    </location>
</feature>
<dbReference type="GO" id="GO:0000428">
    <property type="term" value="C:DNA-directed RNA polymerase complex"/>
    <property type="evidence" value="ECO:0007669"/>
    <property type="project" value="UniProtKB-KW"/>
</dbReference>
<dbReference type="InterPro" id="IPR007081">
    <property type="entry name" value="RNA_pol_Rpb1_5"/>
</dbReference>
<evidence type="ECO:0000256" key="1">
    <source>
        <dbReference type="ARBA" id="ARBA00022478"/>
    </source>
</evidence>
<dbReference type="GO" id="GO:0008270">
    <property type="term" value="F:zinc ion binding"/>
    <property type="evidence" value="ECO:0007669"/>
    <property type="project" value="UniProtKB-UniRule"/>
</dbReference>
<feature type="region of interest" description="Disordered" evidence="9">
    <location>
        <begin position="1710"/>
        <end position="1746"/>
    </location>
</feature>
<dbReference type="InterPro" id="IPR038120">
    <property type="entry name" value="Rpb1_funnel_sf"/>
</dbReference>
<dbReference type="Gene3D" id="1.10.132.30">
    <property type="match status" value="1"/>
</dbReference>
<gene>
    <name evidence="8 12" type="primary">rpoC2</name>
</gene>
<feature type="binding site" evidence="8">
    <location>
        <position position="354"/>
    </location>
    <ligand>
        <name>Zn(2+)</name>
        <dbReference type="ChEBI" id="CHEBI:29105"/>
    </ligand>
</feature>
<keyword evidence="3 8" id="KW-0808">Transferase</keyword>
<dbReference type="InterPro" id="IPR042102">
    <property type="entry name" value="RNA_pol_Rpb1_3_sf"/>
</dbReference>
<feature type="compositionally biased region" description="Basic and acidic residues" evidence="9">
    <location>
        <begin position="2776"/>
        <end position="2796"/>
    </location>
</feature>
<feature type="region of interest" description="Disordered" evidence="9">
    <location>
        <begin position="394"/>
        <end position="424"/>
    </location>
</feature>
<dbReference type="GO" id="GO:0003677">
    <property type="term" value="F:DNA binding"/>
    <property type="evidence" value="ECO:0007669"/>
    <property type="project" value="UniProtKB-UniRule"/>
</dbReference>
<organism evidence="12">
    <name type="scientific">Chloromonas perforata</name>
    <dbReference type="NCBI Taxonomy" id="51730"/>
    <lineage>
        <taxon>Eukaryota</taxon>
        <taxon>Viridiplantae</taxon>
        <taxon>Chlorophyta</taxon>
        <taxon>core chlorophytes</taxon>
        <taxon>Chlorophyceae</taxon>
        <taxon>CS clade</taxon>
        <taxon>Chlamydomonadales</taxon>
        <taxon>Chlamydomonadaceae</taxon>
        <taxon>Chloromonadinia</taxon>
        <taxon>Chloromonas</taxon>
    </lineage>
</organism>
<comment type="cofactor">
    <cofactor evidence="8">
        <name>Zn(2+)</name>
        <dbReference type="ChEBI" id="CHEBI:29105"/>
    </cofactor>
    <text evidence="8">Binds 1 Zn(2+) ion per subunit.</text>
</comment>
<dbReference type="HAMAP" id="MF_01324">
    <property type="entry name" value="RNApol_bact_RpoC2"/>
    <property type="match status" value="1"/>
</dbReference>
<dbReference type="PANTHER" id="PTHR19376:SF68">
    <property type="entry name" value="DNA-DIRECTED RNA POLYMERASE SUBUNIT BETA"/>
    <property type="match status" value="1"/>
</dbReference>
<dbReference type="PANTHER" id="PTHR19376">
    <property type="entry name" value="DNA-DIRECTED RNA POLYMERASE"/>
    <property type="match status" value="1"/>
</dbReference>
<dbReference type="CDD" id="cd02655">
    <property type="entry name" value="RNAP_beta'_C"/>
    <property type="match status" value="1"/>
</dbReference>
<dbReference type="GO" id="GO:0006351">
    <property type="term" value="P:DNA-templated transcription"/>
    <property type="evidence" value="ECO:0007669"/>
    <property type="project" value="UniProtKB-UniRule"/>
</dbReference>
<comment type="similarity">
    <text evidence="8">Belongs to the RNA polymerase beta' chain family. RpoC2 subfamily.</text>
</comment>
<dbReference type="Pfam" id="PF04998">
    <property type="entry name" value="RNA_pol_Rpb1_5"/>
    <property type="match status" value="2"/>
</dbReference>
<dbReference type="InterPro" id="IPR012756">
    <property type="entry name" value="DNA-dir_RpoC2_beta_pp"/>
</dbReference>
<keyword evidence="4 8" id="KW-0548">Nucleotidyltransferase</keyword>
<evidence type="ECO:0000256" key="8">
    <source>
        <dbReference type="HAMAP-Rule" id="MF_01324"/>
    </source>
</evidence>
<evidence type="ECO:0000256" key="2">
    <source>
        <dbReference type="ARBA" id="ARBA00022640"/>
    </source>
</evidence>
<proteinExistence type="inferred from homology"/>
<feature type="domain" description="RNA polymerase Rpb1" evidence="11">
    <location>
        <begin position="225"/>
        <end position="303"/>
    </location>
</feature>
<dbReference type="Gene3D" id="1.10.1790.20">
    <property type="match status" value="1"/>
</dbReference>
<dbReference type="EMBL" id="KT625416">
    <property type="protein sequence ID" value="ALO63151.1"/>
    <property type="molecule type" value="Genomic_DNA"/>
</dbReference>
<keyword evidence="6 8" id="KW-0862">Zinc</keyword>
<feature type="binding site" evidence="8">
    <location>
        <position position="474"/>
    </location>
    <ligand>
        <name>Zn(2+)</name>
        <dbReference type="ChEBI" id="CHEBI:29105"/>
    </ligand>
</feature>
<evidence type="ECO:0000259" key="10">
    <source>
        <dbReference type="Pfam" id="PF04998"/>
    </source>
</evidence>
<dbReference type="GO" id="GO:0003899">
    <property type="term" value="F:DNA-directed RNA polymerase activity"/>
    <property type="evidence" value="ECO:0007669"/>
    <property type="project" value="UniProtKB-UniRule"/>
</dbReference>
<dbReference type="Gene3D" id="1.10.150.390">
    <property type="match status" value="1"/>
</dbReference>
<dbReference type="InterPro" id="IPR007083">
    <property type="entry name" value="RNA_pol_Rpb1_4"/>
</dbReference>
<comment type="subcellular location">
    <subcellularLocation>
        <location evidence="8">Plastid</location>
        <location evidence="8">Chloroplast</location>
    </subcellularLocation>
</comment>
<reference evidence="12" key="1">
    <citation type="journal article" date="2015" name="BMC Evol. Biol.">
        <title>Chloroplast phylogenomic analysis of chlorophyte green algae identifies a novel lineage sister to the Sphaeropleales (Chlorophyceae).</title>
        <authorList>
            <person name="Lemieux C."/>
            <person name="Vincent A.T."/>
            <person name="Labarre A."/>
            <person name="Otis C."/>
            <person name="Turmel M."/>
        </authorList>
    </citation>
    <scope>NUCLEOTIDE SEQUENCE</scope>
</reference>
<evidence type="ECO:0000256" key="5">
    <source>
        <dbReference type="ARBA" id="ARBA00022723"/>
    </source>
</evidence>
<dbReference type="Pfam" id="PF05000">
    <property type="entry name" value="RNA_pol_Rpb1_4"/>
    <property type="match status" value="1"/>
</dbReference>
<feature type="domain" description="RNA polymerase Rpb1" evidence="10">
    <location>
        <begin position="306"/>
        <end position="650"/>
    </location>
</feature>
<keyword evidence="7 8" id="KW-0804">Transcription</keyword>
<dbReference type="SUPFAM" id="SSF64484">
    <property type="entry name" value="beta and beta-prime subunits of DNA dependent RNA-polymerase"/>
    <property type="match status" value="1"/>
</dbReference>
<dbReference type="EC" id="2.7.7.6" evidence="8"/>
<keyword evidence="12" id="KW-0150">Chloroplast</keyword>
<feature type="binding site" evidence="8">
    <location>
        <position position="471"/>
    </location>
    <ligand>
        <name>Zn(2+)</name>
        <dbReference type="ChEBI" id="CHEBI:29105"/>
    </ligand>
</feature>
<keyword evidence="5 8" id="KW-0479">Metal-binding</keyword>
<feature type="region of interest" description="Disordered" evidence="9">
    <location>
        <begin position="1451"/>
        <end position="1474"/>
    </location>
</feature>
<feature type="region of interest" description="Disordered" evidence="9">
    <location>
        <begin position="1261"/>
        <end position="1280"/>
    </location>
</feature>